<dbReference type="InterPro" id="IPR042184">
    <property type="entry name" value="YqeY/Aim41_N"/>
</dbReference>
<evidence type="ECO:0000313" key="2">
    <source>
        <dbReference type="Proteomes" id="UP000580051"/>
    </source>
</evidence>
<dbReference type="SUPFAM" id="SSF89095">
    <property type="entry name" value="GatB/YqeY motif"/>
    <property type="match status" value="1"/>
</dbReference>
<name>A0A6V8NT67_9ACTN</name>
<dbReference type="Proteomes" id="UP000580051">
    <property type="component" value="Unassembled WGS sequence"/>
</dbReference>
<dbReference type="EMBL" id="BLRV01000423">
    <property type="protein sequence ID" value="GFP22441.1"/>
    <property type="molecule type" value="Genomic_DNA"/>
</dbReference>
<dbReference type="GO" id="GO:0016884">
    <property type="term" value="F:carbon-nitrogen ligase activity, with glutamine as amido-N-donor"/>
    <property type="evidence" value="ECO:0007669"/>
    <property type="project" value="InterPro"/>
</dbReference>
<sequence>MLLKERVIQDMQNSLKKGDKIRLSTMRLLLSEIKNLEKEKRISDLSDDDVLSVVRREIKRRDQALEEFRKTDRKDLVDKEERERQILEEYLPVQLSQEELEAMVRRVIQETGASSSREMGKVMGRMMQEVKGKADGKRVRQIVERLLS</sequence>
<dbReference type="Gene3D" id="1.10.1510.10">
    <property type="entry name" value="Uncharacterised protein YqeY/AIM41 PF09424, N-terminal domain"/>
    <property type="match status" value="1"/>
</dbReference>
<comment type="caution">
    <text evidence="1">The sequence shown here is derived from an EMBL/GenBank/DDBJ whole genome shotgun (WGS) entry which is preliminary data.</text>
</comment>
<dbReference type="InterPro" id="IPR019004">
    <property type="entry name" value="YqeY/Aim41"/>
</dbReference>
<evidence type="ECO:0008006" key="3">
    <source>
        <dbReference type="Google" id="ProtNLM"/>
    </source>
</evidence>
<evidence type="ECO:0000313" key="1">
    <source>
        <dbReference type="EMBL" id="GFP22441.1"/>
    </source>
</evidence>
<organism evidence="1 2">
    <name type="scientific">Candidatus Hakubella thermalkaliphila</name>
    <dbReference type="NCBI Taxonomy" id="2754717"/>
    <lineage>
        <taxon>Bacteria</taxon>
        <taxon>Bacillati</taxon>
        <taxon>Actinomycetota</taxon>
        <taxon>Actinomycetota incertae sedis</taxon>
        <taxon>Candidatus Hakubellales</taxon>
        <taxon>Candidatus Hakubellaceae</taxon>
        <taxon>Candidatus Hakubella</taxon>
    </lineage>
</organism>
<dbReference type="PANTHER" id="PTHR28055:SF1">
    <property type="entry name" value="ALTERED INHERITANCE OF MITOCHONDRIA PROTEIN 41, MITOCHONDRIAL"/>
    <property type="match status" value="1"/>
</dbReference>
<accession>A0A6V8NT67</accession>
<dbReference type="InterPro" id="IPR003789">
    <property type="entry name" value="Asn/Gln_tRNA_amidoTrase-B-like"/>
</dbReference>
<dbReference type="AlphaFoldDB" id="A0A6V8NT67"/>
<protein>
    <recommendedName>
        <fullName evidence="3">Glutamyl-tRNA amidotransferase</fullName>
    </recommendedName>
</protein>
<reference evidence="1 2" key="1">
    <citation type="journal article" date="2020" name="Front. Microbiol.">
        <title>Single-cell genomics of novel Actinobacteria with the Wood-Ljungdahl pathway discovered in a serpentinizing system.</title>
        <authorList>
            <person name="Merino N."/>
            <person name="Kawai M."/>
            <person name="Boyd E.S."/>
            <person name="Colman D.R."/>
            <person name="McGlynn S.E."/>
            <person name="Nealson K.H."/>
            <person name="Kurokawa K."/>
            <person name="Hongoh Y."/>
        </authorList>
    </citation>
    <scope>NUCLEOTIDE SEQUENCE [LARGE SCALE GENOMIC DNA]</scope>
    <source>
        <strain evidence="1 2">S06</strain>
    </source>
</reference>
<dbReference type="PANTHER" id="PTHR28055">
    <property type="entry name" value="ALTERED INHERITANCE OF MITOCHONDRIA PROTEIN 41, MITOCHONDRIAL"/>
    <property type="match status" value="1"/>
</dbReference>
<dbReference type="Pfam" id="PF09424">
    <property type="entry name" value="YqeY"/>
    <property type="match status" value="1"/>
</dbReference>
<proteinExistence type="predicted"/>
<gene>
    <name evidence="1" type="ORF">HKBW3S06_01669</name>
</gene>
<dbReference type="Gene3D" id="1.10.10.410">
    <property type="match status" value="1"/>
</dbReference>
<dbReference type="InterPro" id="IPR023168">
    <property type="entry name" value="GatB_Yqey_C_2"/>
</dbReference>